<dbReference type="InterPro" id="IPR036986">
    <property type="entry name" value="S4_RNA-bd_sf"/>
</dbReference>
<dbReference type="GO" id="GO:0005829">
    <property type="term" value="C:cytosol"/>
    <property type="evidence" value="ECO:0007669"/>
    <property type="project" value="UniProtKB-ARBA"/>
</dbReference>
<reference evidence="7" key="1">
    <citation type="journal article" date="2021" name="PeerJ">
        <title>Extensive microbial diversity within the chicken gut microbiome revealed by metagenomics and culture.</title>
        <authorList>
            <person name="Gilroy R."/>
            <person name="Ravi A."/>
            <person name="Getino M."/>
            <person name="Pursley I."/>
            <person name="Horton D.L."/>
            <person name="Alikhan N.F."/>
            <person name="Baker D."/>
            <person name="Gharbi K."/>
            <person name="Hall N."/>
            <person name="Watson M."/>
            <person name="Adriaenssens E.M."/>
            <person name="Foster-Nyarko E."/>
            <person name="Jarju S."/>
            <person name="Secka A."/>
            <person name="Antonio M."/>
            <person name="Oren A."/>
            <person name="Chaudhuri R.R."/>
            <person name="La Ragione R."/>
            <person name="Hildebrand F."/>
            <person name="Pallen M.J."/>
        </authorList>
    </citation>
    <scope>NUCLEOTIDE SEQUENCE</scope>
    <source>
        <strain evidence="7">CHK188-5543</strain>
    </source>
</reference>
<evidence type="ECO:0000256" key="2">
    <source>
        <dbReference type="ARBA" id="ARBA00022884"/>
    </source>
</evidence>
<dbReference type="EMBL" id="DXES01000125">
    <property type="protein sequence ID" value="HIX65749.1"/>
    <property type="molecule type" value="Genomic_DNA"/>
</dbReference>
<dbReference type="GO" id="GO:0000455">
    <property type="term" value="P:enzyme-directed rRNA pseudouridine synthesis"/>
    <property type="evidence" value="ECO:0007669"/>
    <property type="project" value="UniProtKB-ARBA"/>
</dbReference>
<dbReference type="SUPFAM" id="SSF55174">
    <property type="entry name" value="Alpha-L RNA-binding motif"/>
    <property type="match status" value="1"/>
</dbReference>
<dbReference type="InterPro" id="IPR006145">
    <property type="entry name" value="PsdUridine_synth_RsuA/RluA"/>
</dbReference>
<evidence type="ECO:0000313" key="8">
    <source>
        <dbReference type="Proteomes" id="UP000886800"/>
    </source>
</evidence>
<organism evidence="7 8">
    <name type="scientific">Candidatus Anaerotruncus excrementipullorum</name>
    <dbReference type="NCBI Taxonomy" id="2838465"/>
    <lineage>
        <taxon>Bacteria</taxon>
        <taxon>Bacillati</taxon>
        <taxon>Bacillota</taxon>
        <taxon>Clostridia</taxon>
        <taxon>Eubacteriales</taxon>
        <taxon>Oscillospiraceae</taxon>
        <taxon>Anaerotruncus</taxon>
    </lineage>
</organism>
<dbReference type="NCBIfam" id="TIGR00093">
    <property type="entry name" value="pseudouridine synthase"/>
    <property type="match status" value="1"/>
</dbReference>
<evidence type="ECO:0000256" key="3">
    <source>
        <dbReference type="ARBA" id="ARBA00023235"/>
    </source>
</evidence>
<dbReference type="FunFam" id="3.30.70.1560:FF:000001">
    <property type="entry name" value="Pseudouridine synthase"/>
    <property type="match status" value="1"/>
</dbReference>
<dbReference type="InterPro" id="IPR000748">
    <property type="entry name" value="PsdUridine_synth_RsuA/RluB/E/F"/>
</dbReference>
<keyword evidence="2 4" id="KW-0694">RNA-binding</keyword>
<dbReference type="CDD" id="cd00165">
    <property type="entry name" value="S4"/>
    <property type="match status" value="1"/>
</dbReference>
<evidence type="ECO:0000256" key="1">
    <source>
        <dbReference type="ARBA" id="ARBA00008348"/>
    </source>
</evidence>
<dbReference type="PROSITE" id="PS50889">
    <property type="entry name" value="S4"/>
    <property type="match status" value="1"/>
</dbReference>
<comment type="caution">
    <text evidence="7">The sequence shown here is derived from an EMBL/GenBank/DDBJ whole genome shotgun (WGS) entry which is preliminary data.</text>
</comment>
<dbReference type="InterPro" id="IPR020103">
    <property type="entry name" value="PsdUridine_synth_cat_dom_sf"/>
</dbReference>
<dbReference type="AlphaFoldDB" id="A0A9D1WRG7"/>
<dbReference type="GO" id="GO:0003723">
    <property type="term" value="F:RNA binding"/>
    <property type="evidence" value="ECO:0007669"/>
    <property type="project" value="UniProtKB-KW"/>
</dbReference>
<dbReference type="PROSITE" id="PS01149">
    <property type="entry name" value="PSI_RSU"/>
    <property type="match status" value="1"/>
</dbReference>
<dbReference type="InterPro" id="IPR020094">
    <property type="entry name" value="TruA/RsuA/RluB/E/F_N"/>
</dbReference>
<name>A0A9D1WRG7_9FIRM</name>
<protein>
    <recommendedName>
        <fullName evidence="5">Pseudouridine synthase</fullName>
        <ecNumber evidence="5">5.4.99.-</ecNumber>
    </recommendedName>
</protein>
<dbReference type="Proteomes" id="UP000886800">
    <property type="component" value="Unassembled WGS sequence"/>
</dbReference>
<dbReference type="PANTHER" id="PTHR47683:SF2">
    <property type="entry name" value="RNA-BINDING S4 DOMAIN-CONTAINING PROTEIN"/>
    <property type="match status" value="1"/>
</dbReference>
<dbReference type="InterPro" id="IPR042092">
    <property type="entry name" value="PsdUridine_s_RsuA/RluB/E/F_cat"/>
</dbReference>
<proteinExistence type="inferred from homology"/>
<evidence type="ECO:0000256" key="5">
    <source>
        <dbReference type="RuleBase" id="RU003887"/>
    </source>
</evidence>
<comment type="similarity">
    <text evidence="1 5">Belongs to the pseudouridine synthase RsuA family.</text>
</comment>
<dbReference type="FunFam" id="3.10.290.10:FF:000003">
    <property type="entry name" value="Pseudouridine synthase"/>
    <property type="match status" value="1"/>
</dbReference>
<dbReference type="InterPro" id="IPR050343">
    <property type="entry name" value="RsuA_PseudoU_synthase"/>
</dbReference>
<keyword evidence="3 5" id="KW-0413">Isomerase</keyword>
<dbReference type="Gene3D" id="3.30.70.580">
    <property type="entry name" value="Pseudouridine synthase I, catalytic domain, N-terminal subdomain"/>
    <property type="match status" value="1"/>
</dbReference>
<dbReference type="Pfam" id="PF00849">
    <property type="entry name" value="PseudoU_synth_2"/>
    <property type="match status" value="1"/>
</dbReference>
<evidence type="ECO:0000313" key="7">
    <source>
        <dbReference type="EMBL" id="HIX65749.1"/>
    </source>
</evidence>
<gene>
    <name evidence="7" type="ORF">H9736_05810</name>
</gene>
<dbReference type="SMART" id="SM00363">
    <property type="entry name" value="S4"/>
    <property type="match status" value="1"/>
</dbReference>
<sequence>MKVTGIRIQKVLSDQGILSRRKAEEAIRAGRVTVNGRPAVIGNPVNPARDVVAIDGRRAVFQKKKRNRYILLHKPRGVVTTTSDEQGRRCVIDLLGDLPEKVYPVGRLDRNSEGLLLLTNDGALANQVMHPSHHLPKTYRVTVRPGITDEQAARMSAGIELDGKPTLPATVLVLEKQEGRAVLQITVQEGRNHLIRRMCEAVGLEVARLKRISIGPLKLGMLQPGHWRELKPAELTALRNALNKK</sequence>
<reference evidence="7" key="2">
    <citation type="submission" date="2021-04" db="EMBL/GenBank/DDBJ databases">
        <authorList>
            <person name="Gilroy R."/>
        </authorList>
    </citation>
    <scope>NUCLEOTIDE SEQUENCE</scope>
    <source>
        <strain evidence="7">CHK188-5543</strain>
    </source>
</reference>
<dbReference type="GO" id="GO:0120159">
    <property type="term" value="F:rRNA pseudouridine synthase activity"/>
    <property type="evidence" value="ECO:0007669"/>
    <property type="project" value="UniProtKB-ARBA"/>
</dbReference>
<dbReference type="EC" id="5.4.99.-" evidence="5"/>
<dbReference type="Gene3D" id="3.30.70.1560">
    <property type="entry name" value="Alpha-L RNA-binding motif"/>
    <property type="match status" value="1"/>
</dbReference>
<dbReference type="InterPro" id="IPR018496">
    <property type="entry name" value="PsdUridine_synth_RsuA/RluB_CS"/>
</dbReference>
<accession>A0A9D1WRG7</accession>
<dbReference type="Gene3D" id="3.10.290.10">
    <property type="entry name" value="RNA-binding S4 domain"/>
    <property type="match status" value="1"/>
</dbReference>
<dbReference type="PANTHER" id="PTHR47683">
    <property type="entry name" value="PSEUDOURIDINE SYNTHASE FAMILY PROTEIN-RELATED"/>
    <property type="match status" value="1"/>
</dbReference>
<dbReference type="SUPFAM" id="SSF55120">
    <property type="entry name" value="Pseudouridine synthase"/>
    <property type="match status" value="1"/>
</dbReference>
<feature type="domain" description="RNA-binding S4" evidence="6">
    <location>
        <begin position="6"/>
        <end position="65"/>
    </location>
</feature>
<evidence type="ECO:0000256" key="4">
    <source>
        <dbReference type="PROSITE-ProRule" id="PRU00182"/>
    </source>
</evidence>
<evidence type="ECO:0000259" key="6">
    <source>
        <dbReference type="SMART" id="SM00363"/>
    </source>
</evidence>
<dbReference type="InterPro" id="IPR002942">
    <property type="entry name" value="S4_RNA-bd"/>
</dbReference>
<dbReference type="Pfam" id="PF01479">
    <property type="entry name" value="S4"/>
    <property type="match status" value="1"/>
</dbReference>
<dbReference type="CDD" id="cd02870">
    <property type="entry name" value="PseudoU_synth_RsuA_like"/>
    <property type="match status" value="1"/>
</dbReference>